<keyword evidence="7" id="KW-1185">Reference proteome</keyword>
<evidence type="ECO:0000256" key="3">
    <source>
        <dbReference type="ARBA" id="ARBA00022679"/>
    </source>
</evidence>
<dbReference type="SUPFAM" id="SSF53756">
    <property type="entry name" value="UDP-Glycosyltransferase/glycogen phosphorylase"/>
    <property type="match status" value="1"/>
</dbReference>
<feature type="non-terminal residue" evidence="6">
    <location>
        <position position="383"/>
    </location>
</feature>
<name>A0A8J9V919_9NEOP</name>
<evidence type="ECO:0000313" key="6">
    <source>
        <dbReference type="EMBL" id="CAH0715015.1"/>
    </source>
</evidence>
<comment type="subcellular location">
    <subcellularLocation>
        <location evidence="5">Membrane</location>
        <topology evidence="5">Single-pass membrane protein</topology>
    </subcellularLocation>
</comment>
<dbReference type="OrthoDB" id="5835829at2759"/>
<dbReference type="PROSITE" id="PS00375">
    <property type="entry name" value="UDPGT"/>
    <property type="match status" value="1"/>
</dbReference>
<dbReference type="InterPro" id="IPR002213">
    <property type="entry name" value="UDP_glucos_trans"/>
</dbReference>
<keyword evidence="2 4" id="KW-0328">Glycosyltransferase</keyword>
<evidence type="ECO:0000256" key="5">
    <source>
        <dbReference type="RuleBase" id="RU362059"/>
    </source>
</evidence>
<dbReference type="InterPro" id="IPR035595">
    <property type="entry name" value="UDP_glycos_trans_CS"/>
</dbReference>
<dbReference type="FunFam" id="3.40.50.2000:FF:000050">
    <property type="entry name" value="UDP-glucuronosyltransferase"/>
    <property type="match status" value="1"/>
</dbReference>
<evidence type="ECO:0000256" key="4">
    <source>
        <dbReference type="RuleBase" id="RU003718"/>
    </source>
</evidence>
<gene>
    <name evidence="6" type="ORF">BINO364_LOCUS2003</name>
</gene>
<dbReference type="InterPro" id="IPR050271">
    <property type="entry name" value="UDP-glycosyltransferase"/>
</dbReference>
<dbReference type="AlphaFoldDB" id="A0A8J9V919"/>
<proteinExistence type="inferred from homology"/>
<dbReference type="CDD" id="cd03784">
    <property type="entry name" value="GT1_Gtf-like"/>
    <property type="match status" value="1"/>
</dbReference>
<accession>A0A8J9V919</accession>
<sequence length="383" mass="44345">MHALAKRGHQVTVITTDPAFPKGHSPQNLTEIDVHDISYKIWNEFLKSERRQERDPQLNLRYIFVALNEIFEKQLKSPEVYELIHNKEKVFDLLFIETCVRPTLILSHIYKVPVIEMSSFGGIYETFETTGAPTNLLFYPLAHRERFNNLSIWEKILEFYAQYKDEQLYTELVKEEEGMLKKIFGSNIPGIRELKKNVQMLFLNVHPIWDFNRPVPPNIVYLGGLHQTPSKQLPQELQSYLDSSKNGVIYMSFGTNVEPSLLPSEKLEIFAKVFSKLPYNVLWKWNTDDSPERSNNVRTSKWFPQSDLLKHPNVKLFITQGGLQSSDEAITAGVPLIGVPIVGDQFFNVEHYVRLKIGIRLNIKSLTEDILENAIESIIKNDR</sequence>
<dbReference type="PANTHER" id="PTHR48043:SF159">
    <property type="entry name" value="EG:EG0003.4 PROTEIN-RELATED"/>
    <property type="match status" value="1"/>
</dbReference>
<keyword evidence="3 4" id="KW-0808">Transferase</keyword>
<evidence type="ECO:0000256" key="2">
    <source>
        <dbReference type="ARBA" id="ARBA00022676"/>
    </source>
</evidence>
<protein>
    <recommendedName>
        <fullName evidence="5">UDP-glucuronosyltransferase</fullName>
        <ecNumber evidence="5">2.4.1.17</ecNumber>
    </recommendedName>
</protein>
<dbReference type="Proteomes" id="UP000838878">
    <property type="component" value="Chromosome 10"/>
</dbReference>
<dbReference type="GO" id="GO:0016020">
    <property type="term" value="C:membrane"/>
    <property type="evidence" value="ECO:0007669"/>
    <property type="project" value="UniProtKB-SubCell"/>
</dbReference>
<comment type="similarity">
    <text evidence="1 4">Belongs to the UDP-glycosyltransferase family.</text>
</comment>
<dbReference type="Gene3D" id="3.40.50.2000">
    <property type="entry name" value="Glycogen Phosphorylase B"/>
    <property type="match status" value="2"/>
</dbReference>
<dbReference type="EC" id="2.4.1.17" evidence="5"/>
<dbReference type="GO" id="GO:0015020">
    <property type="term" value="F:glucuronosyltransferase activity"/>
    <property type="evidence" value="ECO:0007669"/>
    <property type="project" value="UniProtKB-EC"/>
</dbReference>
<comment type="catalytic activity">
    <reaction evidence="5">
        <text>glucuronate acceptor + UDP-alpha-D-glucuronate = acceptor beta-D-glucuronoside + UDP + H(+)</text>
        <dbReference type="Rhea" id="RHEA:21032"/>
        <dbReference type="ChEBI" id="CHEBI:15378"/>
        <dbReference type="ChEBI" id="CHEBI:58052"/>
        <dbReference type="ChEBI" id="CHEBI:58223"/>
        <dbReference type="ChEBI" id="CHEBI:132367"/>
        <dbReference type="ChEBI" id="CHEBI:132368"/>
        <dbReference type="EC" id="2.4.1.17"/>
    </reaction>
</comment>
<evidence type="ECO:0000313" key="7">
    <source>
        <dbReference type="Proteomes" id="UP000838878"/>
    </source>
</evidence>
<reference evidence="6" key="1">
    <citation type="submission" date="2021-12" db="EMBL/GenBank/DDBJ databases">
        <authorList>
            <person name="Martin H S."/>
        </authorList>
    </citation>
    <scope>NUCLEOTIDE SEQUENCE</scope>
</reference>
<evidence type="ECO:0000256" key="1">
    <source>
        <dbReference type="ARBA" id="ARBA00009995"/>
    </source>
</evidence>
<dbReference type="EMBL" id="OV170230">
    <property type="protein sequence ID" value="CAH0715015.1"/>
    <property type="molecule type" value="Genomic_DNA"/>
</dbReference>
<organism evidence="6 7">
    <name type="scientific">Brenthis ino</name>
    <name type="common">lesser marbled fritillary</name>
    <dbReference type="NCBI Taxonomy" id="405034"/>
    <lineage>
        <taxon>Eukaryota</taxon>
        <taxon>Metazoa</taxon>
        <taxon>Ecdysozoa</taxon>
        <taxon>Arthropoda</taxon>
        <taxon>Hexapoda</taxon>
        <taxon>Insecta</taxon>
        <taxon>Pterygota</taxon>
        <taxon>Neoptera</taxon>
        <taxon>Endopterygota</taxon>
        <taxon>Lepidoptera</taxon>
        <taxon>Glossata</taxon>
        <taxon>Ditrysia</taxon>
        <taxon>Papilionoidea</taxon>
        <taxon>Nymphalidae</taxon>
        <taxon>Heliconiinae</taxon>
        <taxon>Argynnini</taxon>
        <taxon>Brenthis</taxon>
    </lineage>
</organism>
<dbReference type="Pfam" id="PF00201">
    <property type="entry name" value="UDPGT"/>
    <property type="match status" value="1"/>
</dbReference>
<dbReference type="PANTHER" id="PTHR48043">
    <property type="entry name" value="EG:EG0003.4 PROTEIN-RELATED"/>
    <property type="match status" value="1"/>
</dbReference>